<proteinExistence type="predicted"/>
<organism evidence="2 3">
    <name type="scientific">Nocardiopsis gilva YIM 90087</name>
    <dbReference type="NCBI Taxonomy" id="1235441"/>
    <lineage>
        <taxon>Bacteria</taxon>
        <taxon>Bacillati</taxon>
        <taxon>Actinomycetota</taxon>
        <taxon>Actinomycetes</taxon>
        <taxon>Streptosporangiales</taxon>
        <taxon>Nocardiopsidaceae</taxon>
        <taxon>Nocardiopsis</taxon>
    </lineage>
</organism>
<dbReference type="Proteomes" id="UP000215005">
    <property type="component" value="Chromosome"/>
</dbReference>
<name>A0A223S377_9ACTN</name>
<evidence type="ECO:0000313" key="2">
    <source>
        <dbReference type="EMBL" id="ASU82575.1"/>
    </source>
</evidence>
<reference evidence="2 3" key="1">
    <citation type="submission" date="2017-08" db="EMBL/GenBank/DDBJ databases">
        <title>The complete genome sequence of Nocardiopsis gilva YIM 90087.</title>
        <authorList>
            <person name="Yin M."/>
            <person name="Tang S."/>
        </authorList>
    </citation>
    <scope>NUCLEOTIDE SEQUENCE [LARGE SCALE GENOMIC DNA]</scope>
    <source>
        <strain evidence="2 3">YIM 90087</strain>
    </source>
</reference>
<sequence length="95" mass="9649">MFLGALATEVKARGLLSSPSRATAVFQAVTGRTGTNSEPELGTMIRIGSMFPDAYPHGIAFSTIPASPATPTPTGWSGMPSRPSGCSPQSGRGGP</sequence>
<dbReference type="EMBL" id="CP022753">
    <property type="protein sequence ID" value="ASU82575.1"/>
    <property type="molecule type" value="Genomic_DNA"/>
</dbReference>
<dbReference type="RefSeq" id="WP_017621851.1">
    <property type="nucleotide sequence ID" value="NZ_ANBG01000446.1"/>
</dbReference>
<evidence type="ECO:0000256" key="1">
    <source>
        <dbReference type="SAM" id="MobiDB-lite"/>
    </source>
</evidence>
<keyword evidence="3" id="KW-1185">Reference proteome</keyword>
<feature type="compositionally biased region" description="Low complexity" evidence="1">
    <location>
        <begin position="64"/>
        <end position="74"/>
    </location>
</feature>
<evidence type="ECO:0000313" key="3">
    <source>
        <dbReference type="Proteomes" id="UP000215005"/>
    </source>
</evidence>
<accession>A0A223S377</accession>
<feature type="region of interest" description="Disordered" evidence="1">
    <location>
        <begin position="64"/>
        <end position="95"/>
    </location>
</feature>
<dbReference type="KEGG" id="ngv:CDO52_07060"/>
<protein>
    <submittedName>
        <fullName evidence="2">Uncharacterized protein</fullName>
    </submittedName>
</protein>
<feature type="compositionally biased region" description="Polar residues" evidence="1">
    <location>
        <begin position="84"/>
        <end position="95"/>
    </location>
</feature>
<dbReference type="AlphaFoldDB" id="A0A223S377"/>
<gene>
    <name evidence="2" type="ORF">CDO52_07060</name>
</gene>